<dbReference type="GO" id="GO:0000160">
    <property type="term" value="P:phosphorelay signal transduction system"/>
    <property type="evidence" value="ECO:0007669"/>
    <property type="project" value="InterPro"/>
</dbReference>
<evidence type="ECO:0000256" key="1">
    <source>
        <dbReference type="ARBA" id="ARBA00022553"/>
    </source>
</evidence>
<protein>
    <submittedName>
        <fullName evidence="4 5">Response regulator</fullName>
    </submittedName>
</protein>
<dbReference type="Proteomes" id="UP000521676">
    <property type="component" value="Unassembled WGS sequence"/>
</dbReference>
<dbReference type="Proteomes" id="UP001431572">
    <property type="component" value="Chromosome 1"/>
</dbReference>
<evidence type="ECO:0000256" key="2">
    <source>
        <dbReference type="PROSITE-ProRule" id="PRU00169"/>
    </source>
</evidence>
<dbReference type="PANTHER" id="PTHR44591">
    <property type="entry name" value="STRESS RESPONSE REGULATOR PROTEIN 1"/>
    <property type="match status" value="1"/>
</dbReference>
<reference evidence="5" key="2">
    <citation type="journal article" date="2024" name="Nature">
        <title>Anoxygenic phototroph of the Chloroflexota uses a type I reaction centre.</title>
        <authorList>
            <person name="Tsuji J.M."/>
            <person name="Shaw N.A."/>
            <person name="Nagashima S."/>
            <person name="Venkiteswaran J.J."/>
            <person name="Schiff S.L."/>
            <person name="Watanabe T."/>
            <person name="Fukui M."/>
            <person name="Hanada S."/>
            <person name="Tank M."/>
            <person name="Neufeld J.D."/>
        </authorList>
    </citation>
    <scope>NUCLEOTIDE SEQUENCE</scope>
    <source>
        <strain evidence="5">L227-S17</strain>
    </source>
</reference>
<dbReference type="InterPro" id="IPR050595">
    <property type="entry name" value="Bact_response_regulator"/>
</dbReference>
<dbReference type="PROSITE" id="PS50110">
    <property type="entry name" value="RESPONSE_REGULATORY"/>
    <property type="match status" value="1"/>
</dbReference>
<evidence type="ECO:0000313" key="6">
    <source>
        <dbReference type="Proteomes" id="UP000521676"/>
    </source>
</evidence>
<dbReference type="PANTHER" id="PTHR44591:SF3">
    <property type="entry name" value="RESPONSE REGULATORY DOMAIN-CONTAINING PROTEIN"/>
    <property type="match status" value="1"/>
</dbReference>
<dbReference type="InterPro" id="IPR001789">
    <property type="entry name" value="Sig_transdc_resp-reg_receiver"/>
</dbReference>
<dbReference type="SMART" id="SM00448">
    <property type="entry name" value="REC"/>
    <property type="match status" value="1"/>
</dbReference>
<feature type="domain" description="Response regulatory" evidence="3">
    <location>
        <begin position="14"/>
        <end position="132"/>
    </location>
</feature>
<evidence type="ECO:0000313" key="5">
    <source>
        <dbReference type="EMBL" id="WJW65475.1"/>
    </source>
</evidence>
<keyword evidence="7" id="KW-1185">Reference proteome</keyword>
<dbReference type="RefSeq" id="WP_341467359.1">
    <property type="nucleotide sequence ID" value="NZ_CP128399.1"/>
</dbReference>
<name>A0A8T7M368_9CHLR</name>
<feature type="modified residue" description="4-aspartylphosphate" evidence="2">
    <location>
        <position position="65"/>
    </location>
</feature>
<keyword evidence="1 2" id="KW-0597">Phosphoprotein</keyword>
<evidence type="ECO:0000313" key="7">
    <source>
        <dbReference type="Proteomes" id="UP001431572"/>
    </source>
</evidence>
<accession>A0A8T7M368</accession>
<organism evidence="4 6">
    <name type="scientific">Candidatus Chlorohelix allophototropha</name>
    <dbReference type="NCBI Taxonomy" id="3003348"/>
    <lineage>
        <taxon>Bacteria</taxon>
        <taxon>Bacillati</taxon>
        <taxon>Chloroflexota</taxon>
        <taxon>Chloroflexia</taxon>
        <taxon>Candidatus Chloroheliales</taxon>
        <taxon>Candidatus Chloroheliaceae</taxon>
        <taxon>Candidatus Chlorohelix</taxon>
    </lineage>
</organism>
<dbReference type="Pfam" id="PF00072">
    <property type="entry name" value="Response_reg"/>
    <property type="match status" value="1"/>
</dbReference>
<sequence length="156" mass="17311">MTRNEIGEILGMASILLADKDFSRYLAVKRTLAETAPEADVLFAHSGSFALKMLHEVALDMVVLDLALPDISGMELCGKIKNSAKFQHIKIVAHANDRAYAMVGAAFKAGADYYLPRDGDDNQKLTELIANVWRLQPDYNITTRRPSTDRIMLVSQ</sequence>
<dbReference type="AlphaFoldDB" id="A0A8T7M368"/>
<reference evidence="4 6" key="1">
    <citation type="submission" date="2020-06" db="EMBL/GenBank/DDBJ databases">
        <title>Anoxygenic phototrophic Chloroflexota member uses a Type I reaction center.</title>
        <authorList>
            <person name="Tsuji J.M."/>
            <person name="Shaw N.A."/>
            <person name="Nagashima S."/>
            <person name="Venkiteswaran J."/>
            <person name="Schiff S.L."/>
            <person name="Hanada S."/>
            <person name="Tank M."/>
            <person name="Neufeld J.D."/>
        </authorList>
    </citation>
    <scope>NUCLEOTIDE SEQUENCE [LARGE SCALE GENOMIC DNA]</scope>
    <source>
        <strain evidence="4">L227-S17</strain>
    </source>
</reference>
<evidence type="ECO:0000313" key="4">
    <source>
        <dbReference type="EMBL" id="NWJ46096.1"/>
    </source>
</evidence>
<dbReference type="EMBL" id="JACATZ010000001">
    <property type="protein sequence ID" value="NWJ46096.1"/>
    <property type="molecule type" value="Genomic_DNA"/>
</dbReference>
<dbReference type="InterPro" id="IPR011006">
    <property type="entry name" value="CheY-like_superfamily"/>
</dbReference>
<dbReference type="Gene3D" id="3.40.50.2300">
    <property type="match status" value="1"/>
</dbReference>
<gene>
    <name evidence="4" type="ORF">HXX08_09480</name>
    <name evidence="5" type="ORF">OZ401_001240</name>
</gene>
<evidence type="ECO:0000259" key="3">
    <source>
        <dbReference type="PROSITE" id="PS50110"/>
    </source>
</evidence>
<dbReference type="EMBL" id="CP128399">
    <property type="protein sequence ID" value="WJW65475.1"/>
    <property type="molecule type" value="Genomic_DNA"/>
</dbReference>
<dbReference type="SUPFAM" id="SSF52172">
    <property type="entry name" value="CheY-like"/>
    <property type="match status" value="1"/>
</dbReference>
<proteinExistence type="predicted"/>